<gene>
    <name evidence="3" type="ORF">Pflav_022190</name>
</gene>
<dbReference type="Proteomes" id="UP000502508">
    <property type="component" value="Chromosome"/>
</dbReference>
<dbReference type="KEGG" id="pfla:Pflav_022190"/>
<evidence type="ECO:0000256" key="1">
    <source>
        <dbReference type="SAM" id="Phobius"/>
    </source>
</evidence>
<feature type="transmembrane region" description="Helical" evidence="1">
    <location>
        <begin position="214"/>
        <end position="234"/>
    </location>
</feature>
<feature type="transmembrane region" description="Helical" evidence="1">
    <location>
        <begin position="401"/>
        <end position="421"/>
    </location>
</feature>
<accession>A0A6F8XPT5</accession>
<protein>
    <submittedName>
        <fullName evidence="3">Uncharacterized protein</fullName>
    </submittedName>
</protein>
<reference evidence="3 4" key="1">
    <citation type="submission" date="2020-03" db="EMBL/GenBank/DDBJ databases">
        <title>Whole genome shotgun sequence of Phytohabitans flavus NBRC 107702.</title>
        <authorList>
            <person name="Komaki H."/>
            <person name="Tamura T."/>
        </authorList>
    </citation>
    <scope>NUCLEOTIDE SEQUENCE [LARGE SCALE GENOMIC DNA]</scope>
    <source>
        <strain evidence="3 4">NBRC 107702</strain>
    </source>
</reference>
<sequence length="428" mass="45983">MLWAVVAAAAVMAATSLLMSSVQGQVRTIGAEAAPQAATASDLYFALSDLDAQVARLVLIGNAEAQAGSQIDALSTYRERSLQLDADLEGALSTATTDEERGTVRELLNGLAVYRQWAWQALTVIWQAPPQPPGKLPPAALGYYGQATNVLHFELLPTAQRLRDASQARLDDAYDAQRATELVGIALVVLLGGALTILLISLQRWFGRHFRRRVNPALLLATIVTVGLVVWSAALLSVEGQRLRDAHRDSFAPYLALSHAQAISYDAAADTSRYLLSGNLPLYQQDFTRKSTCLVDGGQCGSGGDALDGGLAVLADGPVGVRKGDEVRERWLGYQRDHDRIVALADAGQTEAAIDALTGIKRGEAAFDFYYYDVAISEIATAQKQSFDVAFEDAEGLLTGWSVIPLVVFGAVILLVVAGVWPRLAEYR</sequence>
<keyword evidence="4" id="KW-1185">Reference proteome</keyword>
<reference evidence="3 4" key="2">
    <citation type="submission" date="2020-03" db="EMBL/GenBank/DDBJ databases">
        <authorList>
            <person name="Ichikawa N."/>
            <person name="Kimura A."/>
            <person name="Kitahashi Y."/>
            <person name="Uohara A."/>
        </authorList>
    </citation>
    <scope>NUCLEOTIDE SEQUENCE [LARGE SCALE GENOMIC DNA]</scope>
    <source>
        <strain evidence="3 4">NBRC 107702</strain>
    </source>
</reference>
<evidence type="ECO:0000256" key="2">
    <source>
        <dbReference type="SAM" id="SignalP"/>
    </source>
</evidence>
<keyword evidence="2" id="KW-0732">Signal</keyword>
<organism evidence="3 4">
    <name type="scientific">Phytohabitans flavus</name>
    <dbReference type="NCBI Taxonomy" id="1076124"/>
    <lineage>
        <taxon>Bacteria</taxon>
        <taxon>Bacillati</taxon>
        <taxon>Actinomycetota</taxon>
        <taxon>Actinomycetes</taxon>
        <taxon>Micromonosporales</taxon>
        <taxon>Micromonosporaceae</taxon>
    </lineage>
</organism>
<keyword evidence="1" id="KW-1133">Transmembrane helix</keyword>
<name>A0A6F8XPT5_9ACTN</name>
<evidence type="ECO:0000313" key="4">
    <source>
        <dbReference type="Proteomes" id="UP000502508"/>
    </source>
</evidence>
<feature type="signal peptide" evidence="2">
    <location>
        <begin position="1"/>
        <end position="24"/>
    </location>
</feature>
<keyword evidence="1" id="KW-0472">Membrane</keyword>
<dbReference type="EMBL" id="AP022870">
    <property type="protein sequence ID" value="BCB75809.1"/>
    <property type="molecule type" value="Genomic_DNA"/>
</dbReference>
<keyword evidence="1" id="KW-0812">Transmembrane</keyword>
<proteinExistence type="predicted"/>
<evidence type="ECO:0000313" key="3">
    <source>
        <dbReference type="EMBL" id="BCB75809.1"/>
    </source>
</evidence>
<feature type="chain" id="PRO_5026052886" evidence="2">
    <location>
        <begin position="25"/>
        <end position="428"/>
    </location>
</feature>
<feature type="transmembrane region" description="Helical" evidence="1">
    <location>
        <begin position="182"/>
        <end position="202"/>
    </location>
</feature>
<dbReference type="AlphaFoldDB" id="A0A6F8XPT5"/>